<dbReference type="PANTHER" id="PTHR30136">
    <property type="entry name" value="HELIX-TURN-HELIX TRANSCRIPTIONAL REGULATOR, ICLR FAMILY"/>
    <property type="match status" value="1"/>
</dbReference>
<protein>
    <submittedName>
        <fullName evidence="5">Transcriptional regulator, IclR family</fullName>
    </submittedName>
</protein>
<dbReference type="InterPro" id="IPR011991">
    <property type="entry name" value="ArsR-like_HTH"/>
</dbReference>
<gene>
    <name evidence="5" type="ORF">FRACA_1980012</name>
</gene>
<keyword evidence="1" id="KW-0805">Transcription regulation</keyword>
<evidence type="ECO:0000256" key="1">
    <source>
        <dbReference type="ARBA" id="ARBA00023015"/>
    </source>
</evidence>
<feature type="region of interest" description="Disordered" evidence="3">
    <location>
        <begin position="1"/>
        <end position="23"/>
    </location>
</feature>
<dbReference type="Proteomes" id="UP000234331">
    <property type="component" value="Unassembled WGS sequence"/>
</dbReference>
<keyword evidence="2" id="KW-0804">Transcription</keyword>
<dbReference type="PROSITE" id="PS51077">
    <property type="entry name" value="HTH_ICLR"/>
    <property type="match status" value="1"/>
</dbReference>
<dbReference type="Gene3D" id="3.30.450.40">
    <property type="match status" value="1"/>
</dbReference>
<feature type="domain" description="HTH iclR-type" evidence="4">
    <location>
        <begin position="22"/>
        <end position="85"/>
    </location>
</feature>
<dbReference type="AlphaFoldDB" id="A0A2I2KPK4"/>
<evidence type="ECO:0000313" key="5">
    <source>
        <dbReference type="EMBL" id="SNQ47594.1"/>
    </source>
</evidence>
<dbReference type="Gene3D" id="1.10.10.10">
    <property type="entry name" value="Winged helix-like DNA-binding domain superfamily/Winged helix DNA-binding domain"/>
    <property type="match status" value="1"/>
</dbReference>
<dbReference type="InterPro" id="IPR005471">
    <property type="entry name" value="Tscrpt_reg_IclR_N"/>
</dbReference>
<dbReference type="RefSeq" id="WP_165818329.1">
    <property type="nucleotide sequence ID" value="NZ_FZMO01000110.1"/>
</dbReference>
<evidence type="ECO:0000259" key="4">
    <source>
        <dbReference type="PROSITE" id="PS51077"/>
    </source>
</evidence>
<dbReference type="GO" id="GO:0045892">
    <property type="term" value="P:negative regulation of DNA-templated transcription"/>
    <property type="evidence" value="ECO:0007669"/>
    <property type="project" value="TreeGrafter"/>
</dbReference>
<evidence type="ECO:0000313" key="6">
    <source>
        <dbReference type="Proteomes" id="UP000234331"/>
    </source>
</evidence>
<dbReference type="Pfam" id="PF09339">
    <property type="entry name" value="HTH_IclR"/>
    <property type="match status" value="1"/>
</dbReference>
<dbReference type="SUPFAM" id="SSF55781">
    <property type="entry name" value="GAF domain-like"/>
    <property type="match status" value="1"/>
</dbReference>
<evidence type="ECO:0000256" key="2">
    <source>
        <dbReference type="ARBA" id="ARBA00023163"/>
    </source>
</evidence>
<dbReference type="GO" id="GO:0003700">
    <property type="term" value="F:DNA-binding transcription factor activity"/>
    <property type="evidence" value="ECO:0007669"/>
    <property type="project" value="TreeGrafter"/>
</dbReference>
<dbReference type="InterPro" id="IPR036388">
    <property type="entry name" value="WH-like_DNA-bd_sf"/>
</dbReference>
<accession>A0A2I2KPK4</accession>
<sequence length="303" mass="32666">MREPEPARGTPSKGAPSRGAQSNPTRRVVLVLDFLARHRHRSFSLSELARELDISKSTLHGIVETLLEAGYLLRDPGSLHYRLGPALAGVGQAALGPHGPLVDALRPVMDRLAREFEAHCVVSADLGGFIVPLALAGEPARVTTLCRVGERLPLSPPMGTLFMAGRQMSEIRAWLDRARPPLSAAEVELHLSAVDLLRSNGFAAAARVDAKARLERALGVLEFGDPKDQGVVDHLMGELRRARYLLLDFEDPAPIEVDWIGVPVIGRQARTELALVVLNLPAPLSGPRIAEVAGHLRSAVAVQ</sequence>
<dbReference type="CDD" id="cd00090">
    <property type="entry name" value="HTH_ARSR"/>
    <property type="match status" value="1"/>
</dbReference>
<dbReference type="GO" id="GO:0003677">
    <property type="term" value="F:DNA binding"/>
    <property type="evidence" value="ECO:0007669"/>
    <property type="project" value="InterPro"/>
</dbReference>
<dbReference type="InterPro" id="IPR029016">
    <property type="entry name" value="GAF-like_dom_sf"/>
</dbReference>
<dbReference type="InterPro" id="IPR050707">
    <property type="entry name" value="HTH_MetabolicPath_Reg"/>
</dbReference>
<dbReference type="EMBL" id="FZMO01000110">
    <property type="protein sequence ID" value="SNQ47594.1"/>
    <property type="molecule type" value="Genomic_DNA"/>
</dbReference>
<dbReference type="SMART" id="SM00346">
    <property type="entry name" value="HTH_ICLR"/>
    <property type="match status" value="1"/>
</dbReference>
<dbReference type="SUPFAM" id="SSF46785">
    <property type="entry name" value="Winged helix' DNA-binding domain"/>
    <property type="match status" value="1"/>
</dbReference>
<dbReference type="PANTHER" id="PTHR30136:SF35">
    <property type="entry name" value="HTH-TYPE TRANSCRIPTIONAL REGULATOR RV1719"/>
    <property type="match status" value="1"/>
</dbReference>
<organism evidence="5 6">
    <name type="scientific">Frankia canadensis</name>
    <dbReference type="NCBI Taxonomy" id="1836972"/>
    <lineage>
        <taxon>Bacteria</taxon>
        <taxon>Bacillati</taxon>
        <taxon>Actinomycetota</taxon>
        <taxon>Actinomycetes</taxon>
        <taxon>Frankiales</taxon>
        <taxon>Frankiaceae</taxon>
        <taxon>Frankia</taxon>
    </lineage>
</organism>
<reference evidence="5 6" key="1">
    <citation type="submission" date="2017-06" db="EMBL/GenBank/DDBJ databases">
        <authorList>
            <person name="Kim H.J."/>
            <person name="Triplett B.A."/>
        </authorList>
    </citation>
    <scope>NUCLEOTIDE SEQUENCE [LARGE SCALE GENOMIC DNA]</scope>
    <source>
        <strain evidence="5">FRACA_ARgP5</strain>
    </source>
</reference>
<proteinExistence type="predicted"/>
<name>A0A2I2KPK4_9ACTN</name>
<evidence type="ECO:0000256" key="3">
    <source>
        <dbReference type="SAM" id="MobiDB-lite"/>
    </source>
</evidence>
<dbReference type="InterPro" id="IPR036390">
    <property type="entry name" value="WH_DNA-bd_sf"/>
</dbReference>
<keyword evidence="6" id="KW-1185">Reference proteome</keyword>